<keyword evidence="1" id="KW-0808">Transferase</keyword>
<dbReference type="EMBL" id="JACVDC010000020">
    <property type="protein sequence ID" value="MBC9796073.1"/>
    <property type="molecule type" value="Genomic_DNA"/>
</dbReference>
<evidence type="ECO:0000313" key="2">
    <source>
        <dbReference type="Proteomes" id="UP000653730"/>
    </source>
</evidence>
<dbReference type="Proteomes" id="UP000653730">
    <property type="component" value="Unassembled WGS sequence"/>
</dbReference>
<dbReference type="InterPro" id="IPR029063">
    <property type="entry name" value="SAM-dependent_MTases_sf"/>
</dbReference>
<dbReference type="SUPFAM" id="SSF53335">
    <property type="entry name" value="S-adenosyl-L-methionine-dependent methyltransferases"/>
    <property type="match status" value="1"/>
</dbReference>
<reference evidence="1 2" key="1">
    <citation type="submission" date="2020-09" db="EMBL/GenBank/DDBJ databases">
        <title>Sinomicrobium weinanense sp. nov., a halophilic bacteria isolated from saline-alkali soil.</title>
        <authorList>
            <person name="Wu P."/>
            <person name="Ren H."/>
            <person name="Mei Y."/>
            <person name="Liang Y."/>
            <person name="Chen Z."/>
        </authorList>
    </citation>
    <scope>NUCLEOTIDE SEQUENCE [LARGE SCALE GENOMIC DNA]</scope>
    <source>
        <strain evidence="1 2">FJxs</strain>
    </source>
</reference>
<proteinExistence type="predicted"/>
<dbReference type="GO" id="GO:0008168">
    <property type="term" value="F:methyltransferase activity"/>
    <property type="evidence" value="ECO:0007669"/>
    <property type="project" value="UniProtKB-KW"/>
</dbReference>
<dbReference type="RefSeq" id="WP_187965222.1">
    <property type="nucleotide sequence ID" value="NZ_JACVDC010000020.1"/>
</dbReference>
<dbReference type="Pfam" id="PF13489">
    <property type="entry name" value="Methyltransf_23"/>
    <property type="match status" value="1"/>
</dbReference>
<accession>A0A926Q215</accession>
<keyword evidence="1" id="KW-0489">Methyltransferase</keyword>
<name>A0A926Q215_9FLAO</name>
<evidence type="ECO:0000313" key="1">
    <source>
        <dbReference type="EMBL" id="MBC9796073.1"/>
    </source>
</evidence>
<gene>
    <name evidence="1" type="ORF">IBL28_08855</name>
</gene>
<keyword evidence="2" id="KW-1185">Reference proteome</keyword>
<organism evidence="1 2">
    <name type="scientific">Sinomicrobium weinanense</name>
    <dbReference type="NCBI Taxonomy" id="2842200"/>
    <lineage>
        <taxon>Bacteria</taxon>
        <taxon>Pseudomonadati</taxon>
        <taxon>Bacteroidota</taxon>
        <taxon>Flavobacteriia</taxon>
        <taxon>Flavobacteriales</taxon>
        <taxon>Flavobacteriaceae</taxon>
        <taxon>Sinomicrobium</taxon>
    </lineage>
</organism>
<protein>
    <submittedName>
        <fullName evidence="1">Methyltransferase domain-containing protein</fullName>
    </submittedName>
</protein>
<sequence length="212" mass="24752">MSDRVSCPLCSSEDVRLFYDRNHVFYSCGGCYGIFRPKGTYVDKDAEKSRYEEHNNDIFDQRYQQFVSPITSSVLRDFEPYHSGLDFGAGTGPVISKVLGDNAYNIVQYDPFFANDKSLLQKHYHYIVCCEVMEHFHKPYNEFRLLRSLLLPEGKLYCMTGLYDNSIDFNGWNYKDDATHVFIYRERTLEWVREALGFSGLTVSGRLIIFEK</sequence>
<comment type="caution">
    <text evidence="1">The sequence shown here is derived from an EMBL/GenBank/DDBJ whole genome shotgun (WGS) entry which is preliminary data.</text>
</comment>
<dbReference type="Gene3D" id="3.40.50.150">
    <property type="entry name" value="Vaccinia Virus protein VP39"/>
    <property type="match status" value="1"/>
</dbReference>
<dbReference type="AlphaFoldDB" id="A0A926Q215"/>
<dbReference type="GO" id="GO:0032259">
    <property type="term" value="P:methylation"/>
    <property type="evidence" value="ECO:0007669"/>
    <property type="project" value="UniProtKB-KW"/>
</dbReference>